<reference evidence="2" key="2">
    <citation type="submission" date="2020-10" db="EMBL/GenBank/DDBJ databases">
        <authorList>
            <person name="Cooper E.A."/>
            <person name="Brenton Z.W."/>
            <person name="Flinn B.S."/>
            <person name="Jenkins J."/>
            <person name="Shu S."/>
            <person name="Flowers D."/>
            <person name="Luo F."/>
            <person name="Wang Y."/>
            <person name="Xia P."/>
            <person name="Barry K."/>
            <person name="Daum C."/>
            <person name="Lipzen A."/>
            <person name="Yoshinaga Y."/>
            <person name="Schmutz J."/>
            <person name="Saski C."/>
            <person name="Vermerris W."/>
            <person name="Kresovich S."/>
        </authorList>
    </citation>
    <scope>NUCLEOTIDE SEQUENCE</scope>
</reference>
<dbReference type="AlphaFoldDB" id="A0A921RCQ0"/>
<reference evidence="2" key="1">
    <citation type="journal article" date="2019" name="BMC Genomics">
        <title>A new reference genome for Sorghum bicolor reveals high levels of sequence similarity between sweet and grain genotypes: implications for the genetics of sugar metabolism.</title>
        <authorList>
            <person name="Cooper E.A."/>
            <person name="Brenton Z.W."/>
            <person name="Flinn B.S."/>
            <person name="Jenkins J."/>
            <person name="Shu S."/>
            <person name="Flowers D."/>
            <person name="Luo F."/>
            <person name="Wang Y."/>
            <person name="Xia P."/>
            <person name="Barry K."/>
            <person name="Daum C."/>
            <person name="Lipzen A."/>
            <person name="Yoshinaga Y."/>
            <person name="Schmutz J."/>
            <person name="Saski C."/>
            <person name="Vermerris W."/>
            <person name="Kresovich S."/>
        </authorList>
    </citation>
    <scope>NUCLEOTIDE SEQUENCE</scope>
</reference>
<dbReference type="Proteomes" id="UP000807115">
    <property type="component" value="Chromosome 3"/>
</dbReference>
<dbReference type="GO" id="GO:0003824">
    <property type="term" value="F:catalytic activity"/>
    <property type="evidence" value="ECO:0007669"/>
    <property type="project" value="InterPro"/>
</dbReference>
<proteinExistence type="predicted"/>
<dbReference type="InterPro" id="IPR036691">
    <property type="entry name" value="Endo/exonu/phosph_ase_sf"/>
</dbReference>
<gene>
    <name evidence="2" type="ORF">BDA96_03G147100</name>
</gene>
<organism evidence="2 3">
    <name type="scientific">Sorghum bicolor</name>
    <name type="common">Sorghum</name>
    <name type="synonym">Sorghum vulgare</name>
    <dbReference type="NCBI Taxonomy" id="4558"/>
    <lineage>
        <taxon>Eukaryota</taxon>
        <taxon>Viridiplantae</taxon>
        <taxon>Streptophyta</taxon>
        <taxon>Embryophyta</taxon>
        <taxon>Tracheophyta</taxon>
        <taxon>Spermatophyta</taxon>
        <taxon>Magnoliopsida</taxon>
        <taxon>Liliopsida</taxon>
        <taxon>Poales</taxon>
        <taxon>Poaceae</taxon>
        <taxon>PACMAD clade</taxon>
        <taxon>Panicoideae</taxon>
        <taxon>Andropogonodae</taxon>
        <taxon>Andropogoneae</taxon>
        <taxon>Sorghinae</taxon>
        <taxon>Sorghum</taxon>
    </lineage>
</organism>
<feature type="domain" description="Endonuclease/exonuclease/phosphatase" evidence="1">
    <location>
        <begin position="88"/>
        <end position="217"/>
    </location>
</feature>
<dbReference type="EMBL" id="CM027682">
    <property type="protein sequence ID" value="KAG0537425.1"/>
    <property type="molecule type" value="Genomic_DNA"/>
</dbReference>
<evidence type="ECO:0000313" key="3">
    <source>
        <dbReference type="Proteomes" id="UP000807115"/>
    </source>
</evidence>
<dbReference type="Pfam" id="PF03372">
    <property type="entry name" value="Exo_endo_phos"/>
    <property type="match status" value="1"/>
</dbReference>
<dbReference type="InterPro" id="IPR005135">
    <property type="entry name" value="Endo/exonuclease/phosphatase"/>
</dbReference>
<sequence>MDKEREAGSSLMLASLREASLLLLMPIKEGALLGLRRQMILLNQDLSANSEVRDFSSKRRKIQDETRMKGGHVANLRWRLGLKYCITVDSVGTGGGLALFWHESVEVSLIEKHQRYIDVHVKENPEAVRTRITFVYGEPRTDQRHIMWELLRRLHGRSSEPWLAIGDFNEAMWGFEHFSACPRPECQLVAFRDALSDCGLSDLGFSGLPYTYNNWHNGDDNVKKAWCTDSSREGLGGVVAALKRVQTALRTIGARIPMAV</sequence>
<evidence type="ECO:0000259" key="1">
    <source>
        <dbReference type="Pfam" id="PF03372"/>
    </source>
</evidence>
<dbReference type="SUPFAM" id="SSF56219">
    <property type="entry name" value="DNase I-like"/>
    <property type="match status" value="1"/>
</dbReference>
<dbReference type="Gene3D" id="3.60.10.10">
    <property type="entry name" value="Endonuclease/exonuclease/phosphatase"/>
    <property type="match status" value="1"/>
</dbReference>
<dbReference type="PANTHER" id="PTHR35218:SF9">
    <property type="entry name" value="ENDONUCLEASE_EXONUCLEASE_PHOSPHATASE DOMAIN-CONTAINING PROTEIN"/>
    <property type="match status" value="1"/>
</dbReference>
<name>A0A921RCQ0_SORBI</name>
<dbReference type="PANTHER" id="PTHR35218">
    <property type="entry name" value="RNASE H DOMAIN-CONTAINING PROTEIN"/>
    <property type="match status" value="1"/>
</dbReference>
<protein>
    <recommendedName>
        <fullName evidence="1">Endonuclease/exonuclease/phosphatase domain-containing protein</fullName>
    </recommendedName>
</protein>
<evidence type="ECO:0000313" key="2">
    <source>
        <dbReference type="EMBL" id="KAG0537425.1"/>
    </source>
</evidence>
<comment type="caution">
    <text evidence="2">The sequence shown here is derived from an EMBL/GenBank/DDBJ whole genome shotgun (WGS) entry which is preliminary data.</text>
</comment>
<accession>A0A921RCQ0</accession>